<sequence>MYQFIKDLEKIKCPPLLIKERDLAADSAIQRKLKLDETDVRPDFARELLEQGYAIFPVYKDDRILPLGYGAKFCSYRVINYGDACEIIQEYGRQEVNPQDTRYTKPTADARVRGYRFFYDRAERRYKQENNEEKWQQRLSEITTLKESEAVTDLIWLFYDFYKDFWINRVQCRKRFNLDDQPCHLDYMDYIYYLDCQLENVKAYMLLLRIFSELVEDAYQMTVRMVESLEQCIERCRSYLHRQEINDHFNKKHDALNGKTVEKLFKHIEFLFKPGYFVDPLQEKLYPNIGQVYDRVQLSRVYNSAETLREKQQNIIEKAKRAFELQGKVAIEKLTDYPVYFVN</sequence>
<dbReference type="AlphaFoldDB" id="A0A6C0FQE2"/>
<protein>
    <submittedName>
        <fullName evidence="1">Uncharacterized protein</fullName>
    </submittedName>
</protein>
<evidence type="ECO:0000313" key="2">
    <source>
        <dbReference type="Proteomes" id="UP000476064"/>
    </source>
</evidence>
<organism evidence="1 2">
    <name type="scientific">Paenibacillus lycopersici</name>
    <dbReference type="NCBI Taxonomy" id="2704462"/>
    <lineage>
        <taxon>Bacteria</taxon>
        <taxon>Bacillati</taxon>
        <taxon>Bacillota</taxon>
        <taxon>Bacilli</taxon>
        <taxon>Bacillales</taxon>
        <taxon>Paenibacillaceae</taxon>
        <taxon>Paenibacillus</taxon>
    </lineage>
</organism>
<dbReference type="EMBL" id="CP048209">
    <property type="protein sequence ID" value="QHT59348.1"/>
    <property type="molecule type" value="Genomic_DNA"/>
</dbReference>
<keyword evidence="2" id="KW-1185">Reference proteome</keyword>
<dbReference type="RefSeq" id="WP_162355414.1">
    <property type="nucleotide sequence ID" value="NZ_CP048209.1"/>
</dbReference>
<dbReference type="KEGG" id="plyc:GXP70_04770"/>
<accession>A0A6C0FQE2</accession>
<name>A0A6C0FQE2_9BACL</name>
<evidence type="ECO:0000313" key="1">
    <source>
        <dbReference type="EMBL" id="QHT59348.1"/>
    </source>
</evidence>
<gene>
    <name evidence="1" type="ORF">GXP70_04770</name>
</gene>
<dbReference type="Proteomes" id="UP000476064">
    <property type="component" value="Chromosome"/>
</dbReference>
<proteinExistence type="predicted"/>
<reference evidence="1 2" key="1">
    <citation type="submission" date="2020-01" db="EMBL/GenBank/DDBJ databases">
        <title>Paenibacillus sp. nov., isolated from tomato rhizosphere.</title>
        <authorList>
            <person name="Weon H.-Y."/>
            <person name="Lee S.A."/>
        </authorList>
    </citation>
    <scope>NUCLEOTIDE SEQUENCE [LARGE SCALE GENOMIC DNA]</scope>
    <source>
        <strain evidence="1 2">12200R-189</strain>
    </source>
</reference>